<evidence type="ECO:0000256" key="5">
    <source>
        <dbReference type="ARBA" id="ARBA00021008"/>
    </source>
</evidence>
<evidence type="ECO:0000256" key="6">
    <source>
        <dbReference type="ARBA" id="ARBA00022448"/>
    </source>
</evidence>
<evidence type="ECO:0000256" key="3">
    <source>
        <dbReference type="ARBA" id="ARBA00007012"/>
    </source>
</evidence>
<evidence type="ECO:0000256" key="11">
    <source>
        <dbReference type="ARBA" id="ARBA00022982"/>
    </source>
</evidence>
<comment type="subcellular location">
    <subcellularLocation>
        <location evidence="2 18">Mitochondrion inner membrane</location>
        <topology evidence="2 18">Multi-pass membrane protein</topology>
    </subcellularLocation>
</comment>
<keyword evidence="15 18" id="KW-0496">Mitochondrion</keyword>
<organism evidence="21">
    <name type="scientific">Erianthus versicolor</name>
    <dbReference type="NCBI Taxonomy" id="470935"/>
    <lineage>
        <taxon>Eukaryota</taxon>
        <taxon>Metazoa</taxon>
        <taxon>Ecdysozoa</taxon>
        <taxon>Arthropoda</taxon>
        <taxon>Hexapoda</taxon>
        <taxon>Insecta</taxon>
        <taxon>Pterygota</taxon>
        <taxon>Neoptera</taxon>
        <taxon>Polyneoptera</taxon>
        <taxon>Orthoptera</taxon>
        <taxon>Caelifera</taxon>
        <taxon>Acrididea</taxon>
        <taxon>Acridomorpha</taxon>
        <taxon>Eumastacoidea</taxon>
        <taxon>Chorotypidae</taxon>
        <taxon>Erianthinae</taxon>
        <taxon>Erianthus</taxon>
    </lineage>
</organism>
<dbReference type="GO" id="GO:0006120">
    <property type="term" value="P:mitochondrial electron transport, NADH to ubiquinone"/>
    <property type="evidence" value="ECO:0007669"/>
    <property type="project" value="InterPro"/>
</dbReference>
<comment type="function">
    <text evidence="18">Core subunit of the mitochondrial membrane respiratory chain NADH dehydrogenase (Complex I) which catalyzes electron transfer from NADH through the respiratory chain, using ubiquinone as an electron acceptor. Essential for the catalytic activity and assembly of complex I.</text>
</comment>
<keyword evidence="19" id="KW-0732">Signal</keyword>
<dbReference type="InterPro" id="IPR003917">
    <property type="entry name" value="NADH_UbQ_OxRdtase_chain2"/>
</dbReference>
<feature type="signal peptide" evidence="19">
    <location>
        <begin position="1"/>
        <end position="21"/>
    </location>
</feature>
<dbReference type="GO" id="GO:0005743">
    <property type="term" value="C:mitochondrial inner membrane"/>
    <property type="evidence" value="ECO:0007669"/>
    <property type="project" value="UniProtKB-SubCell"/>
</dbReference>
<protein>
    <recommendedName>
        <fullName evidence="5 18">NADH-ubiquinone oxidoreductase chain 2</fullName>
        <ecNumber evidence="4 18">7.1.1.2</ecNumber>
    </recommendedName>
</protein>
<feature type="transmembrane region" description="Helical" evidence="18">
    <location>
        <begin position="56"/>
        <end position="77"/>
    </location>
</feature>
<evidence type="ECO:0000256" key="2">
    <source>
        <dbReference type="ARBA" id="ARBA00004448"/>
    </source>
</evidence>
<proteinExistence type="inferred from homology"/>
<comment type="similarity">
    <text evidence="3 18">Belongs to the complex I subunit 2 family.</text>
</comment>
<dbReference type="SMR" id="K9LIX3"/>
<keyword evidence="12 18" id="KW-1133">Transmembrane helix</keyword>
<comment type="catalytic activity">
    <reaction evidence="17 18">
        <text>a ubiquinone + NADH + 5 H(+)(in) = a ubiquinol + NAD(+) + 4 H(+)(out)</text>
        <dbReference type="Rhea" id="RHEA:29091"/>
        <dbReference type="Rhea" id="RHEA-COMP:9565"/>
        <dbReference type="Rhea" id="RHEA-COMP:9566"/>
        <dbReference type="ChEBI" id="CHEBI:15378"/>
        <dbReference type="ChEBI" id="CHEBI:16389"/>
        <dbReference type="ChEBI" id="CHEBI:17976"/>
        <dbReference type="ChEBI" id="CHEBI:57540"/>
        <dbReference type="ChEBI" id="CHEBI:57945"/>
        <dbReference type="EC" id="7.1.1.2"/>
    </reaction>
</comment>
<reference evidence="21" key="1">
    <citation type="submission" date="2012-04" db="EMBL/GenBank/DDBJ databases">
        <title>The mitochondrial genomes of Erianthus versicolor.</title>
        <authorList>
            <person name="Wei S.Z."/>
            <person name="Huang Y."/>
        </authorList>
    </citation>
    <scope>NUCLEOTIDE SEQUENCE</scope>
</reference>
<feature type="transmembrane region" description="Helical" evidence="18">
    <location>
        <begin position="266"/>
        <end position="287"/>
    </location>
</feature>
<evidence type="ECO:0000256" key="19">
    <source>
        <dbReference type="SAM" id="SignalP"/>
    </source>
</evidence>
<feature type="domain" description="NADH:quinone oxidoreductase/Mrp antiporter transmembrane" evidence="20">
    <location>
        <begin position="24"/>
        <end position="277"/>
    </location>
</feature>
<evidence type="ECO:0000256" key="9">
    <source>
        <dbReference type="ARBA" id="ARBA00022792"/>
    </source>
</evidence>
<dbReference type="Pfam" id="PF00361">
    <property type="entry name" value="Proton_antipo_M"/>
    <property type="match status" value="1"/>
</dbReference>
<keyword evidence="7 18" id="KW-0679">Respiratory chain</keyword>
<evidence type="ECO:0000256" key="8">
    <source>
        <dbReference type="ARBA" id="ARBA00022692"/>
    </source>
</evidence>
<dbReference type="EC" id="7.1.1.2" evidence="4 18"/>
<evidence type="ECO:0000256" key="7">
    <source>
        <dbReference type="ARBA" id="ARBA00022660"/>
    </source>
</evidence>
<evidence type="ECO:0000259" key="20">
    <source>
        <dbReference type="Pfam" id="PF00361"/>
    </source>
</evidence>
<dbReference type="InterPro" id="IPR050175">
    <property type="entry name" value="Complex_I_Subunit_2"/>
</dbReference>
<dbReference type="GO" id="GO:0008137">
    <property type="term" value="F:NADH dehydrogenase (ubiquinone) activity"/>
    <property type="evidence" value="ECO:0007669"/>
    <property type="project" value="UniProtKB-EC"/>
</dbReference>
<dbReference type="PANTHER" id="PTHR46552">
    <property type="entry name" value="NADH-UBIQUINONE OXIDOREDUCTASE CHAIN 2"/>
    <property type="match status" value="1"/>
</dbReference>
<keyword evidence="11 18" id="KW-0249">Electron transport</keyword>
<keyword evidence="9 18" id="KW-0999">Mitochondrion inner membrane</keyword>
<dbReference type="AlphaFoldDB" id="K9LIX3"/>
<evidence type="ECO:0000256" key="16">
    <source>
        <dbReference type="ARBA" id="ARBA00023136"/>
    </source>
</evidence>
<dbReference type="InterPro" id="IPR001750">
    <property type="entry name" value="ND/Mrp_TM"/>
</dbReference>
<comment type="function">
    <text evidence="1">Core subunit of the mitochondrial membrane respiratory chain NADH dehydrogenase (Complex I) that is believed to belong to the minimal assembly required for catalysis. Complex I functions in the transfer of electrons from NADH to the respiratory chain. The immediate electron acceptor for the enzyme is believed to be ubiquinone.</text>
</comment>
<feature type="chain" id="PRO_5003932640" description="NADH-ubiquinone oxidoreductase chain 2" evidence="19">
    <location>
        <begin position="22"/>
        <end position="336"/>
    </location>
</feature>
<feature type="transmembrane region" description="Helical" evidence="18">
    <location>
        <begin position="89"/>
        <end position="110"/>
    </location>
</feature>
<gene>
    <name evidence="21" type="primary">nad2</name>
</gene>
<evidence type="ECO:0000256" key="10">
    <source>
        <dbReference type="ARBA" id="ARBA00022967"/>
    </source>
</evidence>
<keyword evidence="10 18" id="KW-1278">Translocase</keyword>
<keyword evidence="14 18" id="KW-0830">Ubiquinone</keyword>
<evidence type="ECO:0000256" key="4">
    <source>
        <dbReference type="ARBA" id="ARBA00012944"/>
    </source>
</evidence>
<feature type="transmembrane region" description="Helical" evidence="18">
    <location>
        <begin position="130"/>
        <end position="155"/>
    </location>
</feature>
<evidence type="ECO:0000256" key="12">
    <source>
        <dbReference type="ARBA" id="ARBA00022989"/>
    </source>
</evidence>
<keyword evidence="8 18" id="KW-0812">Transmembrane</keyword>
<name>K9LIX3_9ORTH</name>
<evidence type="ECO:0000313" key="21">
    <source>
        <dbReference type="EMBL" id="AFK75956.1"/>
    </source>
</evidence>
<evidence type="ECO:0000256" key="17">
    <source>
        <dbReference type="ARBA" id="ARBA00049551"/>
    </source>
</evidence>
<keyword evidence="13 18" id="KW-0520">NAD</keyword>
<feature type="transmembrane region" description="Helical" evidence="18">
    <location>
        <begin position="167"/>
        <end position="187"/>
    </location>
</feature>
<evidence type="ECO:0000256" key="18">
    <source>
        <dbReference type="RuleBase" id="RU003403"/>
    </source>
</evidence>
<dbReference type="EMBL" id="JQ975394">
    <property type="protein sequence ID" value="AFK75956.1"/>
    <property type="molecule type" value="Genomic_DNA"/>
</dbReference>
<accession>K9LIX3</accession>
<dbReference type="PRINTS" id="PR01436">
    <property type="entry name" value="NADHDHGNASE2"/>
</dbReference>
<dbReference type="PANTHER" id="PTHR46552:SF1">
    <property type="entry name" value="NADH-UBIQUINONE OXIDOREDUCTASE CHAIN 2"/>
    <property type="match status" value="1"/>
</dbReference>
<feature type="transmembrane region" description="Helical" evidence="18">
    <location>
        <begin position="193"/>
        <end position="214"/>
    </location>
</feature>
<keyword evidence="16 18" id="KW-0472">Membrane</keyword>
<evidence type="ECO:0000256" key="15">
    <source>
        <dbReference type="ARBA" id="ARBA00023128"/>
    </source>
</evidence>
<geneLocation type="mitochondrion" evidence="21"/>
<feature type="transmembrane region" description="Helical" evidence="18">
    <location>
        <begin position="235"/>
        <end position="254"/>
    </location>
</feature>
<evidence type="ECO:0000256" key="14">
    <source>
        <dbReference type="ARBA" id="ARBA00023075"/>
    </source>
</evidence>
<evidence type="ECO:0000256" key="1">
    <source>
        <dbReference type="ARBA" id="ARBA00003257"/>
    </source>
</evidence>
<keyword evidence="6" id="KW-0813">Transport</keyword>
<evidence type="ECO:0000256" key="13">
    <source>
        <dbReference type="ARBA" id="ARBA00023027"/>
    </source>
</evidence>
<sequence length="336" mass="38278">MHKNTMSLLFLSLLVMGTALTVSSNSWLGVWAGLEINLMAFIPMMSSKNPVVNETSIKYFMIQAMASIMIMFSLLSMQSNLMMMKESMIMIIFSSLLLKLGAAPFHFWFIEVMSMSSWMNCMILMTWQKFAPMAVMSYCLKNIIMLLMVIIFFLLNLGGIGGMNHLSIRELLALLPSSSFGSINFFILSKSYFMGILLIGMSIHTGTLNFNIQYTKGLPFNYLFIGLNGIKLGKYLLMFSFFSLGGLPPFMGFLPKGLFIRLMINSGLPVMASIMVGLNMIPLYYYMKMLFSASIIMNTENKWSTKIKIFIKNKYSTKFYSYQLSIINITYPYIRK</sequence>